<comment type="caution">
    <text evidence="3">The sequence shown here is derived from an EMBL/GenBank/DDBJ whole genome shotgun (WGS) entry which is preliminary data.</text>
</comment>
<dbReference type="Pfam" id="PF13202">
    <property type="entry name" value="EF-hand_5"/>
    <property type="match status" value="2"/>
</dbReference>
<gene>
    <name evidence="3" type="ORF">Q765_14315</name>
</gene>
<evidence type="ECO:0000313" key="3">
    <source>
        <dbReference type="EMBL" id="KGO85797.1"/>
    </source>
</evidence>
<dbReference type="Gene3D" id="1.10.238.10">
    <property type="entry name" value="EF-hand"/>
    <property type="match status" value="1"/>
</dbReference>
<dbReference type="EMBL" id="JRLX01000016">
    <property type="protein sequence ID" value="KGO85797.1"/>
    <property type="molecule type" value="Genomic_DNA"/>
</dbReference>
<feature type="signal peptide" evidence="1">
    <location>
        <begin position="1"/>
        <end position="22"/>
    </location>
</feature>
<dbReference type="eggNOG" id="ENOG50325JW">
    <property type="taxonomic scope" value="Bacteria"/>
</dbReference>
<organism evidence="3 4">
    <name type="scientific">Flavobacterium rivuli WB 3.3-2 = DSM 21788</name>
    <dbReference type="NCBI Taxonomy" id="1121895"/>
    <lineage>
        <taxon>Bacteria</taxon>
        <taxon>Pseudomonadati</taxon>
        <taxon>Bacteroidota</taxon>
        <taxon>Flavobacteriia</taxon>
        <taxon>Flavobacteriales</taxon>
        <taxon>Flavobacteriaceae</taxon>
        <taxon>Flavobacterium</taxon>
    </lineage>
</organism>
<dbReference type="AlphaFoldDB" id="A0A0A2LZK2"/>
<keyword evidence="1" id="KW-0732">Signal</keyword>
<dbReference type="GO" id="GO:0005509">
    <property type="term" value="F:calcium ion binding"/>
    <property type="evidence" value="ECO:0007669"/>
    <property type="project" value="InterPro"/>
</dbReference>
<dbReference type="PROSITE" id="PS50222">
    <property type="entry name" value="EF_HAND_2"/>
    <property type="match status" value="1"/>
</dbReference>
<dbReference type="SUPFAM" id="SSF47473">
    <property type="entry name" value="EF-hand"/>
    <property type="match status" value="1"/>
</dbReference>
<feature type="chain" id="PRO_5001991458" description="EF-hand domain-containing protein" evidence="1">
    <location>
        <begin position="23"/>
        <end position="97"/>
    </location>
</feature>
<dbReference type="PROSITE" id="PS00018">
    <property type="entry name" value="EF_HAND_1"/>
    <property type="match status" value="1"/>
</dbReference>
<dbReference type="InterPro" id="IPR018247">
    <property type="entry name" value="EF_Hand_1_Ca_BS"/>
</dbReference>
<dbReference type="OrthoDB" id="1376844at2"/>
<evidence type="ECO:0000259" key="2">
    <source>
        <dbReference type="PROSITE" id="PS50222"/>
    </source>
</evidence>
<dbReference type="RefSeq" id="WP_020214836.1">
    <property type="nucleotide sequence ID" value="NZ_JRLX01000016.1"/>
</dbReference>
<dbReference type="STRING" id="1121895.GCA_000378485_03661"/>
<feature type="domain" description="EF-hand" evidence="2">
    <location>
        <begin position="56"/>
        <end position="91"/>
    </location>
</feature>
<evidence type="ECO:0000313" key="4">
    <source>
        <dbReference type="Proteomes" id="UP000030152"/>
    </source>
</evidence>
<sequence>MNKKWLMVIMLVSMFTTVQSFAQEKVKREKPDGEKMFAALDTDADGKISEAEADKAQRGKLKENFAEIDTNKDKFIDKEELKAYREKRKAERKDKQN</sequence>
<dbReference type="InterPro" id="IPR002048">
    <property type="entry name" value="EF_hand_dom"/>
</dbReference>
<accession>A0A0A2LZK2</accession>
<dbReference type="InterPro" id="IPR011992">
    <property type="entry name" value="EF-hand-dom_pair"/>
</dbReference>
<protein>
    <recommendedName>
        <fullName evidence="2">EF-hand domain-containing protein</fullName>
    </recommendedName>
</protein>
<keyword evidence="4" id="KW-1185">Reference proteome</keyword>
<name>A0A0A2LZK2_9FLAO</name>
<proteinExistence type="predicted"/>
<evidence type="ECO:0000256" key="1">
    <source>
        <dbReference type="SAM" id="SignalP"/>
    </source>
</evidence>
<dbReference type="Proteomes" id="UP000030152">
    <property type="component" value="Unassembled WGS sequence"/>
</dbReference>
<reference evidence="3 4" key="1">
    <citation type="submission" date="2013-09" db="EMBL/GenBank/DDBJ databases">
        <authorList>
            <person name="Zeng Z."/>
            <person name="Chen C."/>
        </authorList>
    </citation>
    <scope>NUCLEOTIDE SEQUENCE [LARGE SCALE GENOMIC DNA]</scope>
    <source>
        <strain evidence="3 4">WB 3.3-2</strain>
    </source>
</reference>